<comment type="subcellular location">
    <subcellularLocation>
        <location evidence="1">Secreted</location>
    </subcellularLocation>
</comment>
<evidence type="ECO:0000259" key="5">
    <source>
        <dbReference type="PROSITE" id="PS50184"/>
    </source>
</evidence>
<dbReference type="AlphaFoldDB" id="A0A232EPY3"/>
<feature type="compositionally biased region" description="Low complexity" evidence="4">
    <location>
        <begin position="907"/>
        <end position="930"/>
    </location>
</feature>
<evidence type="ECO:0000256" key="1">
    <source>
        <dbReference type="ARBA" id="ARBA00004613"/>
    </source>
</evidence>
<feature type="region of interest" description="Disordered" evidence="4">
    <location>
        <begin position="454"/>
        <end position="505"/>
    </location>
</feature>
<feature type="domain" description="VWFC" evidence="5">
    <location>
        <begin position="731"/>
        <end position="793"/>
    </location>
</feature>
<dbReference type="InterPro" id="IPR001007">
    <property type="entry name" value="VWF_dom"/>
</dbReference>
<accession>A0A232EPY3</accession>
<evidence type="ECO:0000313" key="6">
    <source>
        <dbReference type="EMBL" id="OXU20377.1"/>
    </source>
</evidence>
<protein>
    <recommendedName>
        <fullName evidence="5">VWFC domain-containing protein</fullName>
    </recommendedName>
</protein>
<dbReference type="SMART" id="SM00214">
    <property type="entry name" value="VWC"/>
    <property type="match status" value="3"/>
</dbReference>
<feature type="domain" description="VWFC" evidence="5">
    <location>
        <begin position="12"/>
        <end position="78"/>
    </location>
</feature>
<keyword evidence="3" id="KW-0732">Signal</keyword>
<organism evidence="6 7">
    <name type="scientific">Trichomalopsis sarcophagae</name>
    <dbReference type="NCBI Taxonomy" id="543379"/>
    <lineage>
        <taxon>Eukaryota</taxon>
        <taxon>Metazoa</taxon>
        <taxon>Ecdysozoa</taxon>
        <taxon>Arthropoda</taxon>
        <taxon>Hexapoda</taxon>
        <taxon>Insecta</taxon>
        <taxon>Pterygota</taxon>
        <taxon>Neoptera</taxon>
        <taxon>Endopterygota</taxon>
        <taxon>Hymenoptera</taxon>
        <taxon>Apocrita</taxon>
        <taxon>Proctotrupomorpha</taxon>
        <taxon>Chalcidoidea</taxon>
        <taxon>Pteromalidae</taxon>
        <taxon>Pteromalinae</taxon>
        <taxon>Trichomalopsis</taxon>
    </lineage>
</organism>
<reference evidence="6 7" key="1">
    <citation type="journal article" date="2017" name="Curr. Biol.">
        <title>The Evolution of Venom by Co-option of Single-Copy Genes.</title>
        <authorList>
            <person name="Martinson E.O."/>
            <person name="Mrinalini"/>
            <person name="Kelkar Y.D."/>
            <person name="Chang C.H."/>
            <person name="Werren J.H."/>
        </authorList>
    </citation>
    <scope>NUCLEOTIDE SEQUENCE [LARGE SCALE GENOMIC DNA]</scope>
    <source>
        <strain evidence="6 7">Alberta</strain>
        <tissue evidence="6">Whole body</tissue>
    </source>
</reference>
<feature type="compositionally biased region" description="Low complexity" evidence="4">
    <location>
        <begin position="965"/>
        <end position="1010"/>
    </location>
</feature>
<dbReference type="InterPro" id="IPR052424">
    <property type="entry name" value="Kielin_Chordin-BMP_Reg"/>
</dbReference>
<dbReference type="PROSITE" id="PS50184">
    <property type="entry name" value="VWFC_2"/>
    <property type="match status" value="2"/>
</dbReference>
<dbReference type="Gene3D" id="2.10.70.10">
    <property type="entry name" value="Complement Module, domain 1"/>
    <property type="match status" value="1"/>
</dbReference>
<feature type="compositionally biased region" description="Basic and acidic residues" evidence="4">
    <location>
        <begin position="494"/>
        <end position="505"/>
    </location>
</feature>
<dbReference type="PROSITE" id="PS01208">
    <property type="entry name" value="VWFC_1"/>
    <property type="match status" value="1"/>
</dbReference>
<sequence length="1066" mass="113908">ATRIILYACFTAGCRYEGRRYQEGDTVTTSEPCLQCSCLEGSLRCRLRVCPRLPQPVPPGCRTRPPAENVCCSKLVCGLVEDENENILHRSNSAVAHHSRIEEGKERCRTGQRVYQEGEMVRDIAQKASCDNCFCAMGEIRCVPLSCAPPLQGCKPIVREGQCCPSTYNCSGTIEVKAAQNYASYAFISKDYAKFRKETNFYPAIHDSALGAIVEGRGHRIVNEVLESGDASSSSSGPLEISTEKFAMATESIPTLETETMNNEILGETTDYPKHTTREQEQLTATIIEFTESTDTSSFDQSTITARDSIDETTVEATSLPNPTLYLREVSTTLEDTWTETTTLASTLLPTTTTSGGGDDTSAVDENASVTTAAAAAITTTTTTTASSSSVTAIREVPESSSIIATAASTSKPRENCVRHGPGLESTSTDKETTTSINLKANTTTTTITNTAYTTTTSTSPTPTTTKPTTPLATTTTTTTTTKSTTAASQSKPAVEKAADKQKPDVNKAAVQAAQKKVDVVPKDEQKIQRPITVKKPSSGLSTSVIVPDDMLVMNVTVKTNVAVEHIHGVTINPIGKPDIVKAILNITNRGKGDDYELDYSQPTLPPSLPGVRIIPFVAADALVKDKDESAVGISGAVTGYPPRVGVAVPPPLPPELSRTDAANFYDIVTQENRFNPPKKTEGGFVPKDPTYYDPLFHPSSINLEIGTGVTVASDVHPVPSPHRKTDGLPHNCLYEEREYDHGQVLPSRALCMICICYYGEVVCSDRKCPPLKIGCKRVSDPNDKCCSKVVCVNGLESPTVVLSGETFQHEPTVSPDPFRDVIKTEPAPDLPSLIGAMMPYLVEHSLTTPASPVGINRKPGVPLDFDDYIGPSRNDTNAHLLQPSSASSSLLQHQPDLNVVRERNASSSSIADKISITIPPDLDPDPIVITQQTPGKPDEADGPSIFSGVLDLFFNEPSSTTITSITTGSSEFAEAATKAPPTTSESPTTRSATSESSSSSASSSSTADSPSEEKDSGANSGLLKLAGCNIYGRMYRVGMIISELSGACSECRCTEHGVECKNLGC</sequence>
<feature type="region of interest" description="Disordered" evidence="4">
    <location>
        <begin position="902"/>
        <end position="943"/>
    </location>
</feature>
<feature type="non-terminal residue" evidence="6">
    <location>
        <position position="1"/>
    </location>
</feature>
<name>A0A232EPY3_9HYME</name>
<evidence type="ECO:0000256" key="3">
    <source>
        <dbReference type="ARBA" id="ARBA00022729"/>
    </source>
</evidence>
<evidence type="ECO:0000256" key="4">
    <source>
        <dbReference type="SAM" id="MobiDB-lite"/>
    </source>
</evidence>
<evidence type="ECO:0000256" key="2">
    <source>
        <dbReference type="ARBA" id="ARBA00022525"/>
    </source>
</evidence>
<keyword evidence="2" id="KW-0964">Secreted</keyword>
<comment type="caution">
    <text evidence="6">The sequence shown here is derived from an EMBL/GenBank/DDBJ whole genome shotgun (WGS) entry which is preliminary data.</text>
</comment>
<dbReference type="PANTHER" id="PTHR46698">
    <property type="entry name" value="CROSSVEINLESS 2"/>
    <property type="match status" value="1"/>
</dbReference>
<dbReference type="Proteomes" id="UP000215335">
    <property type="component" value="Unassembled WGS sequence"/>
</dbReference>
<dbReference type="EMBL" id="NNAY01002893">
    <property type="protein sequence ID" value="OXU20377.1"/>
    <property type="molecule type" value="Genomic_DNA"/>
</dbReference>
<gene>
    <name evidence="6" type="ORF">TSAR_007126</name>
</gene>
<feature type="compositionally biased region" description="Low complexity" evidence="4">
    <location>
        <begin position="454"/>
        <end position="489"/>
    </location>
</feature>
<keyword evidence="7" id="KW-1185">Reference proteome</keyword>
<feature type="region of interest" description="Disordered" evidence="4">
    <location>
        <begin position="965"/>
        <end position="1019"/>
    </location>
</feature>
<dbReference type="SUPFAM" id="SSF57603">
    <property type="entry name" value="FnI-like domain"/>
    <property type="match status" value="3"/>
</dbReference>
<proteinExistence type="predicted"/>
<dbReference type="Gene3D" id="6.20.200.20">
    <property type="match status" value="1"/>
</dbReference>
<dbReference type="OrthoDB" id="364779at2759"/>
<dbReference type="PANTHER" id="PTHR46698:SF3">
    <property type="entry name" value="TENECTIN ISOFORM 1-RELATED"/>
    <property type="match status" value="1"/>
</dbReference>
<dbReference type="GO" id="GO:0005576">
    <property type="term" value="C:extracellular region"/>
    <property type="evidence" value="ECO:0007669"/>
    <property type="project" value="UniProtKB-SubCell"/>
</dbReference>
<evidence type="ECO:0000313" key="7">
    <source>
        <dbReference type="Proteomes" id="UP000215335"/>
    </source>
</evidence>
<feature type="region of interest" description="Disordered" evidence="4">
    <location>
        <begin position="408"/>
        <end position="434"/>
    </location>
</feature>